<protein>
    <submittedName>
        <fullName evidence="1">Uncharacterized protein</fullName>
    </submittedName>
</protein>
<proteinExistence type="predicted"/>
<dbReference type="Proteomes" id="UP001227268">
    <property type="component" value="Unassembled WGS sequence"/>
</dbReference>
<accession>A0ACC2VDQ2</accession>
<gene>
    <name evidence="1" type="ORF">QFC21_005016</name>
</gene>
<reference evidence="1" key="1">
    <citation type="submission" date="2023-04" db="EMBL/GenBank/DDBJ databases">
        <title>Draft Genome sequencing of Naganishia species isolated from polar environments using Oxford Nanopore Technology.</title>
        <authorList>
            <person name="Leo P."/>
            <person name="Venkateswaran K."/>
        </authorList>
    </citation>
    <scope>NUCLEOTIDE SEQUENCE</scope>
    <source>
        <strain evidence="1">MNA-CCFEE 5423</strain>
    </source>
</reference>
<name>A0ACC2VDQ2_9TREE</name>
<keyword evidence="2" id="KW-1185">Reference proteome</keyword>
<evidence type="ECO:0000313" key="1">
    <source>
        <dbReference type="EMBL" id="KAJ9096746.1"/>
    </source>
</evidence>
<comment type="caution">
    <text evidence="1">The sequence shown here is derived from an EMBL/GenBank/DDBJ whole genome shotgun (WGS) entry which is preliminary data.</text>
</comment>
<organism evidence="1 2">
    <name type="scientific">Naganishia friedmannii</name>
    <dbReference type="NCBI Taxonomy" id="89922"/>
    <lineage>
        <taxon>Eukaryota</taxon>
        <taxon>Fungi</taxon>
        <taxon>Dikarya</taxon>
        <taxon>Basidiomycota</taxon>
        <taxon>Agaricomycotina</taxon>
        <taxon>Tremellomycetes</taxon>
        <taxon>Filobasidiales</taxon>
        <taxon>Filobasidiaceae</taxon>
        <taxon>Naganishia</taxon>
    </lineage>
</organism>
<dbReference type="EMBL" id="JASBWT010000018">
    <property type="protein sequence ID" value="KAJ9096746.1"/>
    <property type="molecule type" value="Genomic_DNA"/>
</dbReference>
<sequence>MLRSLASRAPALRPLYGVAYRTANRSSWAQTRWPSTLSIQRKWYTVDADTSPAASLADSPADVPPVEEVTRKTGSFYISNVLPVQLGKFDPRPSLASVRHGHCLEQIEDIATDIDAHGFRLEGLEIAQKDGGVFLNYSYIPPPSTTTTDAATSSKPFNPAKEFLPLLSDSARRHGGFPSWLGTWWAGTFLPGPPDLPTTVADEEVEATLTQSIKQTARPKPLFGFGDGRCWAVRGRQWMEDMNRFPSNRLRVEFDGPDVSQEVLYELFRPYGRLADITPPAPVPTGTLRYAVIYYGRLRSAAVAINTLHGLTTPTNTKAFELVREVGQEAASQAAIPRTRLRLFYERPIKAHAVRTWISSHPRIVIPIAAFLIGTLSYTFFDPIRAFFVKAKVDGYWNIEGYSVVKKLRGLLTSYTGYSFADSAGKEGVMGANAAAVFGDDVEEEGGMGKNAWSERIEQERQIEGWIGEIPSTFITITGPAGSGKADLVNRVIADTGKKALIINCAQVAKAKTDASVVSELADQTGYYPVFSFMGSISNMIDLAALGLIGQKAGFATPVDQQLKQVLEVVGTALKDISASSRQHHEQEQHERRQAMEREEEKRRRQELIRRGGWHDGRLDAIAGNGVMSELGFGIEGLSDDDLAASHVVPGVDVAGLEVPSTAEISTATNELGIKSKSAIDETDKELEFIHSLPILVLDNFTQKANTKTELWNVLAEWGASLVENKIAHVIVVCDSATVAKALTRAIPTKPLNAISLADADSENSMNYILNKLGVHKNSISTRDVQLIEKVGGRMIDLELLVYKIRSGFSVSEAVEDIIVRNVVELRKAAFGDDLEDSKTLPWTRSQAWKIISDLAKKRETSYANLLQDFPFKGQEAALKAMEEHDMIAVSFVDGRPSMVRAGKPVYRQAFQRLVADPIFAATCQIDHANALLTKADQEIKTLEQELLQLHEISPEQQPGLLRRSASGLSSGASAITHAAVHVLSPWGWRIFGSSDSPANKPPRSASVASVKPSEAVDARRRWILEKMGKTVQKMNSLEAEVADCKDALKEARA</sequence>
<evidence type="ECO:0000313" key="2">
    <source>
        <dbReference type="Proteomes" id="UP001227268"/>
    </source>
</evidence>